<dbReference type="Pfam" id="PF00534">
    <property type="entry name" value="Glycos_transf_1"/>
    <property type="match status" value="1"/>
</dbReference>
<sequence length="721" mass="81788">MNNNTDSSEPLYIVLISVHGLIRAKNLELGRDADTGGQTLYVVELARALAERDDVARVDLLTRLVEDPKVSSDYSRPEEKLSDKANLIRLRCGPRRYLRKEVLWSHLDEFIDHALQHIRSVGQVPEFIHGHYADAGLVAARVAGLLGSPMIFTGHSLGREKHRQLLNKGIKREKLESQYNLSQRIEAEEIALGTAAMIVASTHQEIEEQYAKYDNYHPSRMEVIPPGVDISRYRPPEKGEARPKIFQQLERFLLKPDKPMILALSRADERKNITTLVKAYGESPELQKKANLVIIAGNRDDISQMEKGPREVLKELLLLFDRYDLYGKVAYPKHHKSDDVPELYRLAAQTYGVFVNPALTEPFGLTLIEAAASGLPIVATNDGGPSEIVSNCQNGVLIDPYDSEDIANALLTVLADRKQWRIWSREGYEGSHRHYSWKGHAKTYLEKISGFREHHYRANFVPTGKTRLVSLDRIGFTAIDNALFGDKEALKRLLTYLAESGKYIGMGLATGRTLDSTLNFIKRYNLPTPDILVTSVGTEIHYAHQGERIVEDNAWRRNLDYRWEPRVLRKAMEKCPGVELAAESEQREHKISYKLDPEKAPGVREIKRHLRRHDLHAKAILSEKTHLDLLPIRASKGLAIRYLSIKWGIPLDRILVVGDSGNDEEMLQGSTLGVVVANHSPELDKLRDKPRIYFTENSYADGIIEGIEYYNFLDKVRIPND</sequence>
<dbReference type="GO" id="GO:0046524">
    <property type="term" value="F:sucrose-phosphate synthase activity"/>
    <property type="evidence" value="ECO:0007669"/>
    <property type="project" value="UniProtKB-EC"/>
</dbReference>
<proteinExistence type="inferred from homology"/>
<dbReference type="Pfam" id="PF00862">
    <property type="entry name" value="GT-B_Sucrose_synth"/>
    <property type="match status" value="1"/>
</dbReference>
<dbReference type="EMBL" id="SOQX01000002">
    <property type="protein sequence ID" value="TDY02567.1"/>
    <property type="molecule type" value="Genomic_DNA"/>
</dbReference>
<dbReference type="Gene3D" id="3.90.1070.10">
    <property type="match status" value="1"/>
</dbReference>
<evidence type="ECO:0000313" key="10">
    <source>
        <dbReference type="Proteomes" id="UP000294914"/>
    </source>
</evidence>
<dbReference type="InterPro" id="IPR012821">
    <property type="entry name" value="Sucrose_P_synth_Pase-like_dom"/>
</dbReference>
<dbReference type="InterPro" id="IPR006379">
    <property type="entry name" value="HAD-SF_hydro_IIB"/>
</dbReference>
<feature type="domain" description="Glycosyl transferase family 1" evidence="6">
    <location>
        <begin position="252"/>
        <end position="428"/>
    </location>
</feature>
<evidence type="ECO:0000259" key="8">
    <source>
        <dbReference type="Pfam" id="PF05116"/>
    </source>
</evidence>
<reference evidence="9 10" key="1">
    <citation type="submission" date="2019-03" db="EMBL/GenBank/DDBJ databases">
        <title>Genomic Encyclopedia of Type Strains, Phase IV (KMG-IV): sequencing the most valuable type-strain genomes for metagenomic binning, comparative biology and taxonomic classification.</title>
        <authorList>
            <person name="Goeker M."/>
        </authorList>
    </citation>
    <scope>NUCLEOTIDE SEQUENCE [LARGE SCALE GENOMIC DNA]</scope>
    <source>
        <strain evidence="9 10">DSM 16326</strain>
    </source>
</reference>
<dbReference type="PANTHER" id="PTHR46039">
    <property type="entry name" value="SUCROSE-PHOSPHATE SYNTHASE 3-RELATED"/>
    <property type="match status" value="1"/>
</dbReference>
<evidence type="ECO:0000256" key="4">
    <source>
        <dbReference type="ARBA" id="ARBA00022679"/>
    </source>
</evidence>
<accession>A0A4R8IXF2</accession>
<evidence type="ECO:0000256" key="2">
    <source>
        <dbReference type="ARBA" id="ARBA00012536"/>
    </source>
</evidence>
<dbReference type="SUPFAM" id="SSF56784">
    <property type="entry name" value="HAD-like"/>
    <property type="match status" value="1"/>
</dbReference>
<comment type="catalytic activity">
    <reaction evidence="5">
        <text>beta-D-fructose 6-phosphate + UDP-alpha-D-glucose = sucrose 6(F)-phosphate + UDP + H(+)</text>
        <dbReference type="Rhea" id="RHEA:22172"/>
        <dbReference type="ChEBI" id="CHEBI:15378"/>
        <dbReference type="ChEBI" id="CHEBI:57634"/>
        <dbReference type="ChEBI" id="CHEBI:57723"/>
        <dbReference type="ChEBI" id="CHEBI:58223"/>
        <dbReference type="ChEBI" id="CHEBI:58885"/>
        <dbReference type="EC" id="2.4.1.14"/>
    </reaction>
</comment>
<evidence type="ECO:0000256" key="3">
    <source>
        <dbReference type="ARBA" id="ARBA00022676"/>
    </source>
</evidence>
<dbReference type="PANTHER" id="PTHR46039:SF5">
    <property type="entry name" value="SUCROSE-PHOSPHATE SYNTHASE 3-RELATED"/>
    <property type="match status" value="1"/>
</dbReference>
<dbReference type="InterPro" id="IPR023214">
    <property type="entry name" value="HAD_sf"/>
</dbReference>
<dbReference type="CDD" id="cd03800">
    <property type="entry name" value="GT4_sucrose_synthase"/>
    <property type="match status" value="1"/>
</dbReference>
<dbReference type="Gene3D" id="3.40.50.1000">
    <property type="entry name" value="HAD superfamily/HAD-like"/>
    <property type="match status" value="1"/>
</dbReference>
<dbReference type="Proteomes" id="UP000294914">
    <property type="component" value="Unassembled WGS sequence"/>
</dbReference>
<comment type="similarity">
    <text evidence="1">Belongs to the glycosyltransferase 1 family.</text>
</comment>
<dbReference type="OrthoDB" id="7847955at2"/>
<dbReference type="InterPro" id="IPR000368">
    <property type="entry name" value="Sucrose_synth_GT-B1"/>
</dbReference>
<dbReference type="GO" id="GO:0016791">
    <property type="term" value="F:phosphatase activity"/>
    <property type="evidence" value="ECO:0007669"/>
    <property type="project" value="UniProtKB-ARBA"/>
</dbReference>
<dbReference type="NCBIfam" id="TIGR02472">
    <property type="entry name" value="sucr_P_syn_N"/>
    <property type="match status" value="1"/>
</dbReference>
<evidence type="ECO:0000259" key="7">
    <source>
        <dbReference type="Pfam" id="PF00862"/>
    </source>
</evidence>
<dbReference type="InterPro" id="IPR006380">
    <property type="entry name" value="SPP-like_dom"/>
</dbReference>
<dbReference type="SUPFAM" id="SSF53756">
    <property type="entry name" value="UDP-Glycosyltransferase/glycogen phosphorylase"/>
    <property type="match status" value="1"/>
</dbReference>
<dbReference type="NCBIfam" id="TIGR02471">
    <property type="entry name" value="sucr_syn_bact_C"/>
    <property type="match status" value="1"/>
</dbReference>
<evidence type="ECO:0000256" key="5">
    <source>
        <dbReference type="ARBA" id="ARBA00047471"/>
    </source>
</evidence>
<dbReference type="Pfam" id="PF05116">
    <property type="entry name" value="S6PP"/>
    <property type="match status" value="1"/>
</dbReference>
<dbReference type="InterPro" id="IPR012822">
    <property type="entry name" value="SucroseP_synth_GlycoTrfase_dom"/>
</dbReference>
<dbReference type="EC" id="2.4.1.14" evidence="2"/>
<dbReference type="InterPro" id="IPR044161">
    <property type="entry name" value="SPS"/>
</dbReference>
<dbReference type="InterPro" id="IPR036412">
    <property type="entry name" value="HAD-like_sf"/>
</dbReference>
<organism evidence="9 10">
    <name type="scientific">Thiohalophilus thiocyanatoxydans</name>
    <dbReference type="NCBI Taxonomy" id="381308"/>
    <lineage>
        <taxon>Bacteria</taxon>
        <taxon>Pseudomonadati</taxon>
        <taxon>Pseudomonadota</taxon>
        <taxon>Gammaproteobacteria</taxon>
        <taxon>Thiohalomonadales</taxon>
        <taxon>Thiohalophilaceae</taxon>
        <taxon>Thiohalophilus</taxon>
    </lineage>
</organism>
<dbReference type="Gene3D" id="3.40.50.2000">
    <property type="entry name" value="Glycogen Phosphorylase B"/>
    <property type="match status" value="2"/>
</dbReference>
<evidence type="ECO:0000313" key="9">
    <source>
        <dbReference type="EMBL" id="TDY02567.1"/>
    </source>
</evidence>
<dbReference type="RefSeq" id="WP_134081653.1">
    <property type="nucleotide sequence ID" value="NZ_SOQX01000002.1"/>
</dbReference>
<keyword evidence="3" id="KW-0328">Glycosyltransferase</keyword>
<protein>
    <recommendedName>
        <fullName evidence="2">sucrose-phosphate synthase</fullName>
        <ecNumber evidence="2">2.4.1.14</ecNumber>
    </recommendedName>
</protein>
<keyword evidence="4" id="KW-0808">Transferase</keyword>
<dbReference type="NCBIfam" id="TIGR01484">
    <property type="entry name" value="HAD-SF-IIB"/>
    <property type="match status" value="1"/>
</dbReference>
<keyword evidence="10" id="KW-1185">Reference proteome</keyword>
<comment type="caution">
    <text evidence="9">The sequence shown here is derived from an EMBL/GenBank/DDBJ whole genome shotgun (WGS) entry which is preliminary data.</text>
</comment>
<feature type="domain" description="Sucrose phosphatase-like" evidence="8">
    <location>
        <begin position="477"/>
        <end position="711"/>
    </location>
</feature>
<evidence type="ECO:0000256" key="1">
    <source>
        <dbReference type="ARBA" id="ARBA00006530"/>
    </source>
</evidence>
<dbReference type="GO" id="GO:0000287">
    <property type="term" value="F:magnesium ion binding"/>
    <property type="evidence" value="ECO:0007669"/>
    <property type="project" value="UniProtKB-ARBA"/>
</dbReference>
<gene>
    <name evidence="9" type="ORF">EDC23_0942</name>
</gene>
<evidence type="ECO:0000259" key="6">
    <source>
        <dbReference type="Pfam" id="PF00534"/>
    </source>
</evidence>
<dbReference type="InterPro" id="IPR001296">
    <property type="entry name" value="Glyco_trans_1"/>
</dbReference>
<name>A0A4R8IXF2_9GAMM</name>
<dbReference type="AlphaFoldDB" id="A0A4R8IXF2"/>
<feature type="domain" description="Sucrose synthase first GT-B" evidence="7">
    <location>
        <begin position="13"/>
        <end position="216"/>
    </location>
</feature>